<reference evidence="1 2" key="2">
    <citation type="journal article" date="2001" name="Science">
        <title>Genome sequence of the plant pathogen and biotechnology agent Agrobacterium tumefaciens C58.</title>
        <authorList>
            <person name="Goodner B."/>
            <person name="Hinkle G."/>
            <person name="Gattung S."/>
            <person name="Miller N."/>
            <person name="Blanchard M."/>
            <person name="Qurollo B."/>
            <person name="Goldman B.S."/>
            <person name="Cao Y."/>
            <person name="Askenazi M."/>
            <person name="Halling C."/>
            <person name="Mullin L."/>
            <person name="Houmiel K."/>
            <person name="Gordon J."/>
            <person name="Vaudin M."/>
            <person name="Iartchouk O."/>
            <person name="Epp A."/>
            <person name="Liu F."/>
            <person name="Wollam C."/>
            <person name="Allinger M."/>
            <person name="Doughty D."/>
            <person name="Scott C."/>
            <person name="Lappas C."/>
            <person name="Markelz B."/>
            <person name="Flanagan C."/>
            <person name="Crowell C."/>
            <person name="Gurson J."/>
            <person name="Lomo C."/>
            <person name="Sear C."/>
            <person name="Strub G."/>
            <person name="Cielo C."/>
            <person name="Slater S."/>
        </authorList>
    </citation>
    <scope>NUCLEOTIDE SEQUENCE [LARGE SCALE GENOMIC DNA]</scope>
    <source>
        <strain evidence="2">C58 / ATCC 33970</strain>
    </source>
</reference>
<keyword evidence="2" id="KW-1185">Reference proteome</keyword>
<dbReference type="AlphaFoldDB" id="Q8U4Y8"/>
<proteinExistence type="predicted"/>
<evidence type="ECO:0000313" key="1">
    <source>
        <dbReference type="EMBL" id="AAK89299.2"/>
    </source>
</evidence>
<dbReference type="EnsemblBacteria" id="AAK89299">
    <property type="protein sequence ID" value="AAK89299"/>
    <property type="gene ID" value="Atu4133"/>
</dbReference>
<dbReference type="EMBL" id="AE007870">
    <property type="protein sequence ID" value="AAK89299.2"/>
    <property type="molecule type" value="Genomic_DNA"/>
</dbReference>
<dbReference type="Proteomes" id="UP000000813">
    <property type="component" value="Chromosome linear"/>
</dbReference>
<name>Q8U4Y8_AGRFC</name>
<reference evidence="1 2" key="1">
    <citation type="journal article" date="2001" name="Science">
        <title>The genome of the natural genetic engineer Agrobacterium tumefaciens C58.</title>
        <authorList>
            <person name="Wood D.W."/>
            <person name="Setubal J.C."/>
            <person name="Kaul R."/>
            <person name="Monks D.E."/>
            <person name="Kitajima J.P."/>
            <person name="Okura V.K."/>
            <person name="Zhou Y."/>
            <person name="Chen L."/>
            <person name="Wood G.E."/>
            <person name="Almeida N.F.Jr."/>
            <person name="Woo L."/>
            <person name="Chen Y."/>
            <person name="Paulsen I.T."/>
            <person name="Eisen J.A."/>
            <person name="Karp P.D."/>
            <person name="Bovee D.Sr."/>
            <person name="Chapman P."/>
            <person name="Clendenning J."/>
            <person name="Deatherage G."/>
            <person name="Gillet W."/>
            <person name="Grant C."/>
            <person name="Kutyavin T."/>
            <person name="Levy R."/>
            <person name="Li M.J."/>
            <person name="McClelland E."/>
            <person name="Palmieri A."/>
            <person name="Raymond C."/>
            <person name="Rouse G."/>
            <person name="Saenphimmachak C."/>
            <person name="Wu Z."/>
            <person name="Romero P."/>
            <person name="Gordon D."/>
            <person name="Zhang S."/>
            <person name="Yoo H."/>
            <person name="Tao Y."/>
            <person name="Biddle P."/>
            <person name="Jung M."/>
            <person name="Krespan W."/>
            <person name="Perry M."/>
            <person name="Gordon-Kamm B."/>
            <person name="Liao L."/>
            <person name="Kim S."/>
            <person name="Hendrick C."/>
            <person name="Zhao Z.Y."/>
            <person name="Dolan M."/>
            <person name="Chumley F."/>
            <person name="Tingey S.V."/>
            <person name="Tomb J.F."/>
            <person name="Gordon M.P."/>
            <person name="Olson M.V."/>
            <person name="Nester E.W."/>
        </authorList>
    </citation>
    <scope>NUCLEOTIDE SEQUENCE [LARGE SCALE GENOMIC DNA]</scope>
    <source>
        <strain evidence="2">C58 / ATCC 33970</strain>
    </source>
</reference>
<dbReference type="BioCyc" id="AGRO:ATU4133-MONOMER"/>
<dbReference type="STRING" id="176299.Atu4133"/>
<sequence length="98" mass="10825">MTVRWHNLTIRPGCVATGVQMRVQHVKICGLFFIEILPDDHDVENSCFSGPVDPVARMAPRGKKIPFLCPFRLGLSKCDAALAVGGFRQSRRLFVGNG</sequence>
<gene>
    <name evidence="1" type="ordered locus">Atu4133</name>
</gene>
<dbReference type="OrthoDB" id="9911834at2"/>
<dbReference type="KEGG" id="atu:Atu4133"/>
<protein>
    <submittedName>
        <fullName evidence="1">Uncharacterized protein</fullName>
    </submittedName>
</protein>
<dbReference type="HOGENOM" id="CLU_2327632_0_0_5"/>
<evidence type="ECO:0000313" key="2">
    <source>
        <dbReference type="Proteomes" id="UP000000813"/>
    </source>
</evidence>
<accession>Q8U4Y8</accession>
<organism evidence="1 2">
    <name type="scientific">Agrobacterium fabrum (strain C58 / ATCC 33970)</name>
    <name type="common">Agrobacterium tumefaciens (strain C58)</name>
    <dbReference type="NCBI Taxonomy" id="176299"/>
    <lineage>
        <taxon>Bacteria</taxon>
        <taxon>Pseudomonadati</taxon>
        <taxon>Pseudomonadota</taxon>
        <taxon>Alphaproteobacteria</taxon>
        <taxon>Hyphomicrobiales</taxon>
        <taxon>Rhizobiaceae</taxon>
        <taxon>Rhizobium/Agrobacterium group</taxon>
        <taxon>Agrobacterium</taxon>
        <taxon>Agrobacterium tumefaciens complex</taxon>
    </lineage>
</organism>